<organism evidence="1 2">
    <name type="scientific">Halalkalibacter nanhaiisediminis</name>
    <dbReference type="NCBI Taxonomy" id="688079"/>
    <lineage>
        <taxon>Bacteria</taxon>
        <taxon>Bacillati</taxon>
        <taxon>Bacillota</taxon>
        <taxon>Bacilli</taxon>
        <taxon>Bacillales</taxon>
        <taxon>Bacillaceae</taxon>
        <taxon>Halalkalibacter</taxon>
    </lineage>
</organism>
<proteinExistence type="predicted"/>
<name>A0A562QQS5_9BACI</name>
<dbReference type="Gene3D" id="1.20.1260.10">
    <property type="match status" value="1"/>
</dbReference>
<dbReference type="RefSeq" id="WP_144449191.1">
    <property type="nucleotide sequence ID" value="NZ_VLKZ01000002.1"/>
</dbReference>
<dbReference type="Proteomes" id="UP000315711">
    <property type="component" value="Unassembled WGS sequence"/>
</dbReference>
<comment type="caution">
    <text evidence="1">The sequence shown here is derived from an EMBL/GenBank/DDBJ whole genome shotgun (WGS) entry which is preliminary data.</text>
</comment>
<reference evidence="1 2" key="1">
    <citation type="journal article" date="2015" name="Stand. Genomic Sci.">
        <title>Genomic Encyclopedia of Bacterial and Archaeal Type Strains, Phase III: the genomes of soil and plant-associated and newly described type strains.</title>
        <authorList>
            <person name="Whitman W.B."/>
            <person name="Woyke T."/>
            <person name="Klenk H.P."/>
            <person name="Zhou Y."/>
            <person name="Lilburn T.G."/>
            <person name="Beck B.J."/>
            <person name="De Vos P."/>
            <person name="Vandamme P."/>
            <person name="Eisen J.A."/>
            <person name="Garrity G."/>
            <person name="Hugenholtz P."/>
            <person name="Kyrpides N.C."/>
        </authorList>
    </citation>
    <scope>NUCLEOTIDE SEQUENCE [LARGE SCALE GENOMIC DNA]</scope>
    <source>
        <strain evidence="1 2">CGMCC 1.10116</strain>
    </source>
</reference>
<dbReference type="EMBL" id="VLKZ01000002">
    <property type="protein sequence ID" value="TWI59108.1"/>
    <property type="molecule type" value="Genomic_DNA"/>
</dbReference>
<protein>
    <submittedName>
        <fullName evidence="1">Uncharacterized protein DUF3231</fullName>
    </submittedName>
</protein>
<dbReference type="InterPro" id="IPR021617">
    <property type="entry name" value="DUF3231"/>
</dbReference>
<accession>A0A562QQS5</accession>
<evidence type="ECO:0000313" key="2">
    <source>
        <dbReference type="Proteomes" id="UP000315711"/>
    </source>
</evidence>
<evidence type="ECO:0000313" key="1">
    <source>
        <dbReference type="EMBL" id="TWI59108.1"/>
    </source>
</evidence>
<sequence length="162" mass="17906">MGVLSEISQHEPIQFRDVLHITGYLNSAQGTLAANEVFMTKIVDQDFKTFAEDILQKGLMTEIQILQSLLQTNGLVLPPAPPSVSVNNLPPNLTLNDAQIAADFSEKISSSLLVCSQIVGESCHEDIGNIFERFHMSKAQVGARLVQLMKQKGWLVRPTLYL</sequence>
<dbReference type="OrthoDB" id="1934429at2"/>
<dbReference type="InterPro" id="IPR012347">
    <property type="entry name" value="Ferritin-like"/>
</dbReference>
<keyword evidence="2" id="KW-1185">Reference proteome</keyword>
<dbReference type="Pfam" id="PF11553">
    <property type="entry name" value="DUF3231"/>
    <property type="match status" value="1"/>
</dbReference>
<gene>
    <name evidence="1" type="ORF">IQ10_00820</name>
</gene>
<dbReference type="AlphaFoldDB" id="A0A562QQS5"/>